<organism evidence="11 12">
    <name type="scientific">Enterobacter roggenkampii</name>
    <dbReference type="NCBI Taxonomy" id="1812935"/>
    <lineage>
        <taxon>Bacteria</taxon>
        <taxon>Pseudomonadati</taxon>
        <taxon>Pseudomonadota</taxon>
        <taxon>Gammaproteobacteria</taxon>
        <taxon>Enterobacterales</taxon>
        <taxon>Enterobacteriaceae</taxon>
        <taxon>Enterobacter</taxon>
        <taxon>Enterobacter cloacae complex</taxon>
    </lineage>
</organism>
<dbReference type="InterPro" id="IPR016147">
    <property type="entry name" value="Pili_assmbl_chaperone_N"/>
</dbReference>
<dbReference type="PANTHER" id="PTHR30251:SF6">
    <property type="entry name" value="FIMBRIAL CHAPERONE YFCS-RELATED"/>
    <property type="match status" value="1"/>
</dbReference>
<feature type="domain" description="Pili assembly chaperone C-terminal" evidence="10">
    <location>
        <begin position="170"/>
        <end position="230"/>
    </location>
</feature>
<evidence type="ECO:0000313" key="12">
    <source>
        <dbReference type="Proteomes" id="UP000036013"/>
    </source>
</evidence>
<dbReference type="Pfam" id="PF00345">
    <property type="entry name" value="PapD_N"/>
    <property type="match status" value="1"/>
</dbReference>
<feature type="domain" description="Pili assembly chaperone N-terminal" evidence="9">
    <location>
        <begin position="28"/>
        <end position="145"/>
    </location>
</feature>
<dbReference type="PRINTS" id="PR00969">
    <property type="entry name" value="CHAPERONPILI"/>
</dbReference>
<dbReference type="InterPro" id="IPR050643">
    <property type="entry name" value="Periplasmic_pilus_chap"/>
</dbReference>
<dbReference type="PROSITE" id="PS00635">
    <property type="entry name" value="PILI_CHAPERONE"/>
    <property type="match status" value="1"/>
</dbReference>
<dbReference type="GO" id="GO:0030288">
    <property type="term" value="C:outer membrane-bounded periplasmic space"/>
    <property type="evidence" value="ECO:0007669"/>
    <property type="project" value="InterPro"/>
</dbReference>
<evidence type="ECO:0000256" key="7">
    <source>
        <dbReference type="RuleBase" id="RU003918"/>
    </source>
</evidence>
<dbReference type="GO" id="GO:0071555">
    <property type="term" value="P:cell wall organization"/>
    <property type="evidence" value="ECO:0007669"/>
    <property type="project" value="InterPro"/>
</dbReference>
<evidence type="ECO:0000256" key="3">
    <source>
        <dbReference type="ARBA" id="ARBA00022558"/>
    </source>
</evidence>
<dbReference type="FunFam" id="2.60.40.10:FF:000458">
    <property type="entry name" value="Molecular chaperone FimC"/>
    <property type="match status" value="1"/>
</dbReference>
<feature type="chain" id="PRO_5044442264" evidence="8">
    <location>
        <begin position="27"/>
        <end position="250"/>
    </location>
</feature>
<evidence type="ECO:0000259" key="9">
    <source>
        <dbReference type="Pfam" id="PF00345"/>
    </source>
</evidence>
<dbReference type="SUPFAM" id="SSF49354">
    <property type="entry name" value="PapD-like"/>
    <property type="match status" value="1"/>
</dbReference>
<sequence length="250" mass="27197">MKTFQNKLPAILSILTLSLLSQQAHAAIALDRTRVVFDGDKSSMTVAITNQNKSLPYLAQSWVEDLNGNKVDSPLAALPPLQRVEPGAKGQIKIQETGNVSVFPQDRETLFYFNVREIPPKSNKPNTLQLALQTRVKLFYRPKSLQIARGDDNEAQKKLTLSHQGDHYVLNNPTGYYVTIVEASGSEKAPNVSGFKPVMVAPKSSVTLNSSAASLGTNPVLTFVNDFGGRPKLVFACSGNNCTVNKVKVG</sequence>
<dbReference type="OrthoDB" id="9131059at2"/>
<dbReference type="InterPro" id="IPR018046">
    <property type="entry name" value="Pili_assmbl_chaperone_CS"/>
</dbReference>
<comment type="subcellular location">
    <subcellularLocation>
        <location evidence="1 7">Periplasm</location>
    </subcellularLocation>
</comment>
<feature type="signal peptide" evidence="8">
    <location>
        <begin position="1"/>
        <end position="26"/>
    </location>
</feature>
<keyword evidence="4 8" id="KW-0732">Signal</keyword>
<comment type="similarity">
    <text evidence="2 7">Belongs to the periplasmic pilus chaperone family.</text>
</comment>
<keyword evidence="3" id="KW-1029">Fimbrium biogenesis</keyword>
<dbReference type="InterPro" id="IPR001829">
    <property type="entry name" value="Pili_assmbl_chaperone_bac"/>
</dbReference>
<keyword evidence="5" id="KW-0574">Periplasm</keyword>
<dbReference type="Gene3D" id="2.60.40.10">
    <property type="entry name" value="Immunoglobulins"/>
    <property type="match status" value="2"/>
</dbReference>
<dbReference type="Proteomes" id="UP000036013">
    <property type="component" value="Unassembled WGS sequence"/>
</dbReference>
<proteinExistence type="inferred from homology"/>
<evidence type="ECO:0000256" key="6">
    <source>
        <dbReference type="ARBA" id="ARBA00023186"/>
    </source>
</evidence>
<keyword evidence="6 7" id="KW-0143">Chaperone</keyword>
<dbReference type="InterPro" id="IPR036316">
    <property type="entry name" value="Pili_assmbl_chap_C_dom_sf"/>
</dbReference>
<dbReference type="Pfam" id="PF02753">
    <property type="entry name" value="PapD_C"/>
    <property type="match status" value="1"/>
</dbReference>
<evidence type="ECO:0000256" key="4">
    <source>
        <dbReference type="ARBA" id="ARBA00022729"/>
    </source>
</evidence>
<dbReference type="AlphaFoldDB" id="A0A837LEA8"/>
<evidence type="ECO:0000256" key="1">
    <source>
        <dbReference type="ARBA" id="ARBA00004418"/>
    </source>
</evidence>
<evidence type="ECO:0000256" key="8">
    <source>
        <dbReference type="SAM" id="SignalP"/>
    </source>
</evidence>
<protein>
    <submittedName>
        <fullName evidence="11">Molecular chaperone</fullName>
    </submittedName>
</protein>
<name>A0A837LEA8_9ENTR</name>
<dbReference type="InterPro" id="IPR008962">
    <property type="entry name" value="PapD-like_sf"/>
</dbReference>
<reference evidence="11 12" key="1">
    <citation type="submission" date="2015-06" db="EMBL/GenBank/DDBJ databases">
        <authorList>
            <person name="Adams M."/>
            <person name="Sutton G."/>
            <person name="Nelson K."/>
            <person name="Bonomo R."/>
            <person name="McCorrison J."/>
            <person name="Sanka R."/>
            <person name="Brinkac L."/>
            <person name="Nierman W."/>
        </authorList>
    </citation>
    <scope>NUCLEOTIDE SEQUENCE [LARGE SCALE GENOMIC DNA]</scope>
    <source>
        <strain evidence="11 12">GN02692</strain>
    </source>
</reference>
<dbReference type="PANTHER" id="PTHR30251">
    <property type="entry name" value="PILUS ASSEMBLY CHAPERONE"/>
    <property type="match status" value="1"/>
</dbReference>
<comment type="caution">
    <text evidence="11">The sequence shown here is derived from an EMBL/GenBank/DDBJ whole genome shotgun (WGS) entry which is preliminary data.</text>
</comment>
<dbReference type="InterPro" id="IPR016148">
    <property type="entry name" value="Pili_assmbl_chaperone_C"/>
</dbReference>
<evidence type="ECO:0000256" key="5">
    <source>
        <dbReference type="ARBA" id="ARBA00022764"/>
    </source>
</evidence>
<dbReference type="RefSeq" id="WP_047748196.1">
    <property type="nucleotide sequence ID" value="NZ_JAKMMO010000013.1"/>
</dbReference>
<gene>
    <name evidence="11" type="ORF">ABF77_11715</name>
</gene>
<dbReference type="InterPro" id="IPR013783">
    <property type="entry name" value="Ig-like_fold"/>
</dbReference>
<dbReference type="EMBL" id="LEDI01000021">
    <property type="protein sequence ID" value="KLQ03761.1"/>
    <property type="molecule type" value="Genomic_DNA"/>
</dbReference>
<evidence type="ECO:0000256" key="2">
    <source>
        <dbReference type="ARBA" id="ARBA00007399"/>
    </source>
</evidence>
<accession>A0A837LEA8</accession>
<evidence type="ECO:0000313" key="11">
    <source>
        <dbReference type="EMBL" id="KLQ03761.1"/>
    </source>
</evidence>
<dbReference type="SUPFAM" id="SSF49584">
    <property type="entry name" value="Periplasmic chaperone C-domain"/>
    <property type="match status" value="1"/>
</dbReference>
<evidence type="ECO:0000259" key="10">
    <source>
        <dbReference type="Pfam" id="PF02753"/>
    </source>
</evidence>